<protein>
    <submittedName>
        <fullName evidence="1">Uncharacterized protein</fullName>
    </submittedName>
</protein>
<evidence type="ECO:0000313" key="2">
    <source>
        <dbReference type="Proteomes" id="UP000030121"/>
    </source>
</evidence>
<dbReference type="eggNOG" id="ENOG5030QJF">
    <property type="taxonomic scope" value="Bacteria"/>
</dbReference>
<organism evidence="1 2">
    <name type="scientific">Flavobacterium suncheonense GH29-5 = DSM 17707</name>
    <dbReference type="NCBI Taxonomy" id="1121899"/>
    <lineage>
        <taxon>Bacteria</taxon>
        <taxon>Pseudomonadati</taxon>
        <taxon>Bacteroidota</taxon>
        <taxon>Flavobacteriia</taxon>
        <taxon>Flavobacteriales</taxon>
        <taxon>Flavobacteriaceae</taxon>
        <taxon>Flavobacterium</taxon>
    </lineage>
</organism>
<dbReference type="Proteomes" id="UP000030121">
    <property type="component" value="Unassembled WGS sequence"/>
</dbReference>
<comment type="caution">
    <text evidence="1">The sequence shown here is derived from an EMBL/GenBank/DDBJ whole genome shotgun (WGS) entry which is preliminary data.</text>
</comment>
<keyword evidence="2" id="KW-1185">Reference proteome</keyword>
<name>A0A0A2MA60_9FLAO</name>
<dbReference type="EMBL" id="JRLW01000008">
    <property type="protein sequence ID" value="KGO89562.1"/>
    <property type="molecule type" value="Genomic_DNA"/>
</dbReference>
<sequence>MKEVKLNKVTEQELSVLQSELHRYNTVISTNFKQPEFAGQFFDLIMLIDITFRLWYSFHLKITKGSPAKGFSISLKPFEAVALLKCCTYHVENDAHGTFTYLVKEKYKGIIDQQLKSL</sequence>
<dbReference type="RefSeq" id="WP_026979360.1">
    <property type="nucleotide sequence ID" value="NZ_AUCZ01000003.1"/>
</dbReference>
<dbReference type="AlphaFoldDB" id="A0A0A2MA60"/>
<dbReference type="STRING" id="1121899.GCA_000430025_00572"/>
<dbReference type="OrthoDB" id="1375583at2"/>
<evidence type="ECO:0000313" key="1">
    <source>
        <dbReference type="EMBL" id="KGO89562.1"/>
    </source>
</evidence>
<proteinExistence type="predicted"/>
<accession>A0A0A2MA60</accession>
<reference evidence="1 2" key="1">
    <citation type="submission" date="2013-09" db="EMBL/GenBank/DDBJ databases">
        <authorList>
            <person name="Zeng Z."/>
            <person name="Chen C."/>
        </authorList>
    </citation>
    <scope>NUCLEOTIDE SEQUENCE [LARGE SCALE GENOMIC DNA]</scope>
    <source>
        <strain evidence="1 2">GH29-5</strain>
    </source>
</reference>
<gene>
    <name evidence="1" type="ORF">Q764_07265</name>
</gene>